<dbReference type="HOGENOM" id="CLU_005943_1_0_1"/>
<comment type="subcellular location">
    <subcellularLocation>
        <location evidence="1 5">Nucleus</location>
    </subcellularLocation>
</comment>
<feature type="domain" description="MMS19 C-terminal" evidence="6">
    <location>
        <begin position="552"/>
        <end position="985"/>
    </location>
</feature>
<dbReference type="InterPro" id="IPR011989">
    <property type="entry name" value="ARM-like"/>
</dbReference>
<comment type="function">
    <text evidence="5">Key component of the cytosolic iron-sulfur protein assembly (CIA) complex, a multiprotein complex that mediates the incorporation of iron-sulfur cluster into apoproteins specifically involved in DNA metabolism and genomic integrity. In the CIA complex, MMS19 acts as an adapter between early-acting CIA components and a subset of cellular target iron-sulfur proteins.</text>
</comment>
<dbReference type="GO" id="GO:0016226">
    <property type="term" value="P:iron-sulfur cluster assembly"/>
    <property type="evidence" value="ECO:0007669"/>
    <property type="project" value="UniProtKB-UniRule"/>
</dbReference>
<protein>
    <recommendedName>
        <fullName evidence="5">MMS19 nucleotide excision repair protein</fullName>
    </recommendedName>
</protein>
<gene>
    <name evidence="8" type="primary">Mo06769</name>
    <name evidence="8" type="ORF">E5Q_06769</name>
</gene>
<evidence type="ECO:0000256" key="2">
    <source>
        <dbReference type="ARBA" id="ARBA00009340"/>
    </source>
</evidence>
<organism evidence="8 9">
    <name type="scientific">Mixia osmundae (strain CBS 9802 / IAM 14324 / JCM 22182 / KY 12970)</name>
    <dbReference type="NCBI Taxonomy" id="764103"/>
    <lineage>
        <taxon>Eukaryota</taxon>
        <taxon>Fungi</taxon>
        <taxon>Dikarya</taxon>
        <taxon>Basidiomycota</taxon>
        <taxon>Pucciniomycotina</taxon>
        <taxon>Mixiomycetes</taxon>
        <taxon>Mixiales</taxon>
        <taxon>Mixiaceae</taxon>
        <taxon>Mixia</taxon>
    </lineage>
</organism>
<dbReference type="FunCoup" id="G7EB56">
    <property type="interactions" value="463"/>
</dbReference>
<evidence type="ECO:0000313" key="8">
    <source>
        <dbReference type="EMBL" id="GAB00067.1"/>
    </source>
</evidence>
<evidence type="ECO:0000256" key="1">
    <source>
        <dbReference type="ARBA" id="ARBA00004123"/>
    </source>
</evidence>
<keyword evidence="9" id="KW-1185">Reference proteome</keyword>
<feature type="domain" description="MMS19 N-terminal" evidence="7">
    <location>
        <begin position="55"/>
        <end position="316"/>
    </location>
</feature>
<keyword evidence="3" id="KW-0677">Repeat</keyword>
<reference evidence="8 9" key="2">
    <citation type="journal article" date="2012" name="Open Biol.">
        <title>Characteristics of nucleosomes and linker DNA regions on the genome of the basidiomycete Mixia osmundae revealed by mono- and dinucleosome mapping.</title>
        <authorList>
            <person name="Nishida H."/>
            <person name="Kondo S."/>
            <person name="Matsumoto T."/>
            <person name="Suzuki Y."/>
            <person name="Yoshikawa H."/>
            <person name="Taylor T.D."/>
            <person name="Sugiyama J."/>
        </authorList>
    </citation>
    <scope>NUCLEOTIDE SEQUENCE [LARGE SCALE GENOMIC DNA]</scope>
    <source>
        <strain evidence="9">CBS 9802 / IAM 14324 / JCM 22182 / KY 12970</strain>
    </source>
</reference>
<proteinExistence type="inferred from homology"/>
<dbReference type="OrthoDB" id="342900at2759"/>
<dbReference type="InterPro" id="IPR016024">
    <property type="entry name" value="ARM-type_fold"/>
</dbReference>
<dbReference type="AlphaFoldDB" id="G7EB56"/>
<keyword evidence="5" id="KW-0227">DNA damage</keyword>
<reference evidence="8 9" key="1">
    <citation type="journal article" date="2011" name="J. Gen. Appl. Microbiol.">
        <title>Draft genome sequencing of the enigmatic basidiomycete Mixia osmundae.</title>
        <authorList>
            <person name="Nishida H."/>
            <person name="Nagatsuka Y."/>
            <person name="Sugiyama J."/>
        </authorList>
    </citation>
    <scope>NUCLEOTIDE SEQUENCE [LARGE SCALE GENOMIC DNA]</scope>
    <source>
        <strain evidence="9">CBS 9802 / IAM 14324 / JCM 22182 / KY 12970</strain>
    </source>
</reference>
<dbReference type="Pfam" id="PF12460">
    <property type="entry name" value="MMS19_C"/>
    <property type="match status" value="1"/>
</dbReference>
<comment type="caution">
    <text evidence="8">The sequence shown here is derived from an EMBL/GenBank/DDBJ whole genome shotgun (WGS) entry which is preliminary data.</text>
</comment>
<evidence type="ECO:0000256" key="4">
    <source>
        <dbReference type="ARBA" id="ARBA00023242"/>
    </source>
</evidence>
<dbReference type="Gene3D" id="1.25.10.10">
    <property type="entry name" value="Leucine-rich Repeat Variant"/>
    <property type="match status" value="2"/>
</dbReference>
<dbReference type="EMBL" id="BABT02000261">
    <property type="protein sequence ID" value="GAB00067.1"/>
    <property type="molecule type" value="Genomic_DNA"/>
</dbReference>
<comment type="similarity">
    <text evidence="2 5">Belongs to the MET18/MMS19 family.</text>
</comment>
<dbReference type="Proteomes" id="UP000009131">
    <property type="component" value="Unassembled WGS sequence"/>
</dbReference>
<dbReference type="InterPro" id="IPR039920">
    <property type="entry name" value="MMS19"/>
</dbReference>
<dbReference type="InterPro" id="IPR024687">
    <property type="entry name" value="MMS19_C"/>
</dbReference>
<name>G7EB56_MIXOS</name>
<dbReference type="GO" id="GO:0051604">
    <property type="term" value="P:protein maturation"/>
    <property type="evidence" value="ECO:0007669"/>
    <property type="project" value="UniProtKB-UniRule"/>
</dbReference>
<dbReference type="InterPro" id="IPR029240">
    <property type="entry name" value="MMS19_N"/>
</dbReference>
<dbReference type="SUPFAM" id="SSF48371">
    <property type="entry name" value="ARM repeat"/>
    <property type="match status" value="1"/>
</dbReference>
<dbReference type="eggNOG" id="KOG1967">
    <property type="taxonomic scope" value="Eukaryota"/>
</dbReference>
<dbReference type="PANTHER" id="PTHR12891:SF0">
    <property type="entry name" value="MMS19 NUCLEOTIDE EXCISION REPAIR PROTEIN HOMOLOG"/>
    <property type="match status" value="1"/>
</dbReference>
<dbReference type="GO" id="GO:0097361">
    <property type="term" value="C:cytosolic [4Fe-4S] assembly targeting complex"/>
    <property type="evidence" value="ECO:0007669"/>
    <property type="project" value="UniProtKB-UniRule"/>
</dbReference>
<evidence type="ECO:0000259" key="6">
    <source>
        <dbReference type="Pfam" id="PF12460"/>
    </source>
</evidence>
<evidence type="ECO:0000256" key="3">
    <source>
        <dbReference type="ARBA" id="ARBA00022737"/>
    </source>
</evidence>
<keyword evidence="5" id="KW-0234">DNA repair</keyword>
<sequence length="1031" mass="113403">MKRVSEIWHVDDCLDEMAMWQIEGYLATEDVSESLLPETLCERIVSKELTLLGLVKLLGSALTEEDDGQRARGLELLSGVMSNLPPERIGRNETRTLTDFFTSSSTLQQRCLVQAVSALQTLALLPSFGLADAIQVCQSLFDNVDMPVNVQSTRLLVFRLIDTMMAHHRRALKRMGNTFLSGYCKLATGEKDPRNLRLAFSIARVILVEFDIAERVEDLFDITFCYFPITFTPPPGDPYGISSEDLQTALRACLSATPRFGPLALPLFLDKLQAAVPAAKQQTLRALSACFPVYGHIIVQEHARTFWEAFSVEVFHATETETEECALDALVSLLNTMHAESIDEGKDTVAQRMINVCCEELNEPDKQKAQAAIKILSAALTSSPVIISVVTSRAFRHLIRLCSDLEEPALRPAVLKSLASLLTSIAQTDAAQHVASPVLLPLKDDLISLFGSGMRFESSRLSSIDGLVQLTLIRDLLPKNEVAFVVQQLNEVFIDTSASGASNLALAGMVRVAKLHAGVIEHVTLPVILSALPTTADVLLDPEAVVAYRHALGALSSLCLDGALFEMMTIRVLARLEVMLPQVATRPCLTYCHHLLLTLSNVLATKAARGDVDIAHHTSRLISSISRIFVVPNLSNEKVACASANLQLLQDAGRVIELIVRSHTVEDQKNLSLLITAAYQGDYTPLIDQTDKRMQVEFDPLCHAAQSRCLILLAYAQLSLRPEALLLDLEPGAFVQQVLSAALHMRDPTILRAASQLLACVVNKLRARLDPSVLLQFEATWLELRQRSAHSAQSLRLFGWLTRALVVRGDPEGYKWTDRLLATFVEPEIGREAAKALAIIPDDTDEMLSRESFAVIKMLYRQRYCTYVLRKLMSAYPSAQGEAQNVLLIALSSLLKHVPQQICVSESPNLMPMLLSALEVTDDELLANVLDTFAMLALTAPESVIPHVSILVNALIRSCTLTAKSDSATAAAARISALKCLAAFPDMVPYLKLHPQKATVLRALGKAVDDPRKPVRKAAVDCRSKWYKYTS</sequence>
<accession>G7EB56</accession>
<dbReference type="GO" id="GO:0005634">
    <property type="term" value="C:nucleus"/>
    <property type="evidence" value="ECO:0007669"/>
    <property type="project" value="UniProtKB-SubCell"/>
</dbReference>
<dbReference type="Pfam" id="PF14500">
    <property type="entry name" value="MMS19_N"/>
    <property type="match status" value="1"/>
</dbReference>
<dbReference type="STRING" id="764103.G7EB56"/>
<keyword evidence="4 5" id="KW-0539">Nucleus</keyword>
<dbReference type="PANTHER" id="PTHR12891">
    <property type="entry name" value="DNA REPAIR/TRANSCRIPTION PROTEIN MET18/MMS19"/>
    <property type="match status" value="1"/>
</dbReference>
<evidence type="ECO:0000256" key="5">
    <source>
        <dbReference type="RuleBase" id="RU367072"/>
    </source>
</evidence>
<evidence type="ECO:0000313" key="9">
    <source>
        <dbReference type="Proteomes" id="UP000009131"/>
    </source>
</evidence>
<evidence type="ECO:0000259" key="7">
    <source>
        <dbReference type="Pfam" id="PF14500"/>
    </source>
</evidence>
<dbReference type="InParanoid" id="G7EB56"/>
<dbReference type="GO" id="GO:0006281">
    <property type="term" value="P:DNA repair"/>
    <property type="evidence" value="ECO:0007669"/>
    <property type="project" value="UniProtKB-UniRule"/>
</dbReference>